<dbReference type="KEGG" id="smo:SELMODRAFT_79235"/>
<dbReference type="STRING" id="88036.D8QU60"/>
<dbReference type="PANTHER" id="PTHR35710:SF1">
    <property type="entry name" value="OBP3-RESPONSIVE PROTEIN 4 (ORG4)"/>
    <property type="match status" value="1"/>
</dbReference>
<evidence type="ECO:0000259" key="1">
    <source>
        <dbReference type="Pfam" id="PF25003"/>
    </source>
</evidence>
<reference evidence="2 4" key="1">
    <citation type="journal article" date="2011" name="Science">
        <title>The Selaginella genome identifies genetic changes associated with the evolution of vascular plants.</title>
        <authorList>
            <person name="Banks J.A."/>
            <person name="Nishiyama T."/>
            <person name="Hasebe M."/>
            <person name="Bowman J.L."/>
            <person name="Gribskov M."/>
            <person name="dePamphilis C."/>
            <person name="Albert V.A."/>
            <person name="Aono N."/>
            <person name="Aoyama T."/>
            <person name="Ambrose B.A."/>
            <person name="Ashton N.W."/>
            <person name="Axtell M.J."/>
            <person name="Barker E."/>
            <person name="Barker M.S."/>
            <person name="Bennetzen J.L."/>
            <person name="Bonawitz N.D."/>
            <person name="Chapple C."/>
            <person name="Cheng C."/>
            <person name="Correa L.G."/>
            <person name="Dacre M."/>
            <person name="DeBarry J."/>
            <person name="Dreyer I."/>
            <person name="Elias M."/>
            <person name="Engstrom E.M."/>
            <person name="Estelle M."/>
            <person name="Feng L."/>
            <person name="Finet C."/>
            <person name="Floyd S.K."/>
            <person name="Frommer W.B."/>
            <person name="Fujita T."/>
            <person name="Gramzow L."/>
            <person name="Gutensohn M."/>
            <person name="Harholt J."/>
            <person name="Hattori M."/>
            <person name="Heyl A."/>
            <person name="Hirai T."/>
            <person name="Hiwatashi Y."/>
            <person name="Ishikawa M."/>
            <person name="Iwata M."/>
            <person name="Karol K.G."/>
            <person name="Koehler B."/>
            <person name="Kolukisaoglu U."/>
            <person name="Kubo M."/>
            <person name="Kurata T."/>
            <person name="Lalonde S."/>
            <person name="Li K."/>
            <person name="Li Y."/>
            <person name="Litt A."/>
            <person name="Lyons E."/>
            <person name="Manning G."/>
            <person name="Maruyama T."/>
            <person name="Michael T.P."/>
            <person name="Mikami K."/>
            <person name="Miyazaki S."/>
            <person name="Morinaga S."/>
            <person name="Murata T."/>
            <person name="Mueller-Roeber B."/>
            <person name="Nelson D.R."/>
            <person name="Obara M."/>
            <person name="Oguri Y."/>
            <person name="Olmstead R.G."/>
            <person name="Onodera N."/>
            <person name="Petersen B.L."/>
            <person name="Pils B."/>
            <person name="Prigge M."/>
            <person name="Rensing S.A."/>
            <person name="Riano-Pachon D.M."/>
            <person name="Roberts A.W."/>
            <person name="Sato Y."/>
            <person name="Scheller H.V."/>
            <person name="Schulz B."/>
            <person name="Schulz C."/>
            <person name="Shakirov E.V."/>
            <person name="Shibagaki N."/>
            <person name="Shinohara N."/>
            <person name="Shippen D.E."/>
            <person name="Soerensen I."/>
            <person name="Sotooka R."/>
            <person name="Sugimoto N."/>
            <person name="Sugita M."/>
            <person name="Sumikawa N."/>
            <person name="Tanurdzic M."/>
            <person name="Theissen G."/>
            <person name="Ulvskov P."/>
            <person name="Wakazuki S."/>
            <person name="Weng J.K."/>
            <person name="Willats W.W."/>
            <person name="Wipf D."/>
            <person name="Wolf P.G."/>
            <person name="Yang L."/>
            <person name="Zimmer A.D."/>
            <person name="Zhu Q."/>
            <person name="Mitros T."/>
            <person name="Hellsten U."/>
            <person name="Loque D."/>
            <person name="Otillar R."/>
            <person name="Salamov A."/>
            <person name="Schmutz J."/>
            <person name="Shapiro H."/>
            <person name="Lindquist E."/>
            <person name="Lucas S."/>
            <person name="Rokhsar D."/>
            <person name="Grigoriev I.V."/>
        </authorList>
    </citation>
    <scope>NUCLEOTIDE SEQUENCE [LARGE SCALE GENOMIC DNA]</scope>
</reference>
<dbReference type="InterPro" id="IPR056683">
    <property type="entry name" value="DUF7781"/>
</dbReference>
<protein>
    <recommendedName>
        <fullName evidence="1">DUF7781 domain-containing protein</fullName>
    </recommendedName>
</protein>
<organism evidence="4">
    <name type="scientific">Selaginella moellendorffii</name>
    <name type="common">Spikemoss</name>
    <dbReference type="NCBI Taxonomy" id="88036"/>
    <lineage>
        <taxon>Eukaryota</taxon>
        <taxon>Viridiplantae</taxon>
        <taxon>Streptophyta</taxon>
        <taxon>Embryophyta</taxon>
        <taxon>Tracheophyta</taxon>
        <taxon>Lycopodiopsida</taxon>
        <taxon>Selaginellales</taxon>
        <taxon>Selaginellaceae</taxon>
        <taxon>Selaginella</taxon>
    </lineage>
</organism>
<feature type="domain" description="DUF7781" evidence="1">
    <location>
        <begin position="1"/>
        <end position="172"/>
    </location>
</feature>
<dbReference type="EMBL" id="GL377567">
    <property type="protein sequence ID" value="EFJ36396.1"/>
    <property type="molecule type" value="Genomic_DNA"/>
</dbReference>
<dbReference type="HOGENOM" id="CLU_088761_0_0_1"/>
<sequence>SWKDLYRINWTPKELRVKFRQQMEGYQLGANFEFDGIQEHGCNTKIVLKPVGNDPKWKLMFEPKQGDIRLITRKIPIGPLLSFQVGLGHDFRSRKSGWKWRVTSSLGDCWPAQIKQKTRLAICPGFDVRVGWNAEYVLPDVHGSMGVGEPPVGLDLGHLSASLDRVEAIFTHAT</sequence>
<evidence type="ECO:0000313" key="4">
    <source>
        <dbReference type="Proteomes" id="UP000001514"/>
    </source>
</evidence>
<proteinExistence type="predicted"/>
<dbReference type="Gramene" id="EFJ36396">
    <property type="protein sequence ID" value="EFJ36396"/>
    <property type="gene ID" value="SELMODRAFT_79239"/>
</dbReference>
<dbReference type="InParanoid" id="D8QU60"/>
<dbReference type="OMA" id="IDFRFGW"/>
<dbReference type="PANTHER" id="PTHR35710">
    <property type="entry name" value="OBP3-RESPONSIVE PROTEIN 4 (ORG4)"/>
    <property type="match status" value="1"/>
</dbReference>
<dbReference type="EMBL" id="GL377567">
    <property type="protein sequence ID" value="EFJ35808.1"/>
    <property type="molecule type" value="Genomic_DNA"/>
</dbReference>
<dbReference type="KEGG" id="smo:SELMODRAFT_79239"/>
<gene>
    <name evidence="2" type="ORF">SELMODRAFT_79235</name>
    <name evidence="3" type="ORF">SELMODRAFT_79239</name>
</gene>
<dbReference type="FunCoup" id="D8QU60">
    <property type="interactions" value="1635"/>
</dbReference>
<dbReference type="Gramene" id="EFJ35808">
    <property type="protein sequence ID" value="EFJ35808"/>
    <property type="gene ID" value="SELMODRAFT_79235"/>
</dbReference>
<evidence type="ECO:0000313" key="2">
    <source>
        <dbReference type="EMBL" id="EFJ35808.1"/>
    </source>
</evidence>
<dbReference type="OrthoDB" id="1852071at2759"/>
<feature type="non-terminal residue" evidence="2">
    <location>
        <position position="1"/>
    </location>
</feature>
<dbReference type="Pfam" id="PF25003">
    <property type="entry name" value="DUF7781"/>
    <property type="match status" value="1"/>
</dbReference>
<accession>D8QU60</accession>
<dbReference type="eggNOG" id="ENOG502QSND">
    <property type="taxonomic scope" value="Eukaryota"/>
</dbReference>
<name>D8QU60_SELML</name>
<evidence type="ECO:0000313" key="3">
    <source>
        <dbReference type="EMBL" id="EFJ36396.1"/>
    </source>
</evidence>
<dbReference type="Proteomes" id="UP000001514">
    <property type="component" value="Unassembled WGS sequence"/>
</dbReference>
<keyword evidence="4" id="KW-1185">Reference proteome</keyword>
<dbReference type="AlphaFoldDB" id="D8QU60"/>